<dbReference type="Gene3D" id="3.30.750.140">
    <property type="match status" value="1"/>
</dbReference>
<dbReference type="AlphaFoldDB" id="A0A268ES75"/>
<dbReference type="PANTHER" id="PTHR37533">
    <property type="entry name" value="FLAGELLAR HOOK-LENGTH CONTROL PROTEIN"/>
    <property type="match status" value="1"/>
</dbReference>
<feature type="compositionally biased region" description="Polar residues" evidence="1">
    <location>
        <begin position="217"/>
        <end position="232"/>
    </location>
</feature>
<dbReference type="CDD" id="cd17470">
    <property type="entry name" value="T3SS_Flik_C"/>
    <property type="match status" value="1"/>
</dbReference>
<evidence type="ECO:0000313" key="4">
    <source>
        <dbReference type="EMBL" id="PAD75979.1"/>
    </source>
</evidence>
<dbReference type="InterPro" id="IPR021136">
    <property type="entry name" value="Flagellar_hook_control-like_C"/>
</dbReference>
<evidence type="ECO:0000313" key="6">
    <source>
        <dbReference type="Proteomes" id="UP000435177"/>
    </source>
</evidence>
<dbReference type="InterPro" id="IPR052563">
    <property type="entry name" value="FliK"/>
</dbReference>
<feature type="compositionally biased region" description="Basic and acidic residues" evidence="1">
    <location>
        <begin position="403"/>
        <end position="412"/>
    </location>
</feature>
<evidence type="ECO:0000259" key="2">
    <source>
        <dbReference type="Pfam" id="PF02120"/>
    </source>
</evidence>
<feature type="domain" description="Flagellar hook-length control protein-like C-terminal" evidence="2">
    <location>
        <begin position="309"/>
        <end position="380"/>
    </location>
</feature>
<reference evidence="4 5" key="1">
    <citation type="submission" date="2017-07" db="EMBL/GenBank/DDBJ databases">
        <title>Isolation and whole genome analysis of endospore-forming bacteria from heroin.</title>
        <authorList>
            <person name="Kalinowski J."/>
            <person name="Ahrens B."/>
            <person name="Al-Dilaimi A."/>
            <person name="Winkler A."/>
            <person name="Wibberg D."/>
            <person name="Schleenbecker U."/>
            <person name="Ruckert C."/>
            <person name="Wolfel R."/>
            <person name="Grass G."/>
        </authorList>
    </citation>
    <scope>NUCLEOTIDE SEQUENCE [LARGE SCALE GENOMIC DNA]</scope>
    <source>
        <strain evidence="4 5">7537-G1</strain>
    </source>
</reference>
<keyword evidence="4" id="KW-0969">Cilium</keyword>
<dbReference type="PANTHER" id="PTHR37533:SF2">
    <property type="entry name" value="FLAGELLAR HOOK-LENGTH CONTROL PROTEIN"/>
    <property type="match status" value="1"/>
</dbReference>
<evidence type="ECO:0000313" key="3">
    <source>
        <dbReference type="EMBL" id="MUG66758.1"/>
    </source>
</evidence>
<dbReference type="OrthoDB" id="2380967at2"/>
<feature type="compositionally biased region" description="Low complexity" evidence="1">
    <location>
        <begin position="387"/>
        <end position="402"/>
    </location>
</feature>
<evidence type="ECO:0000256" key="1">
    <source>
        <dbReference type="SAM" id="MobiDB-lite"/>
    </source>
</evidence>
<feature type="region of interest" description="Disordered" evidence="1">
    <location>
        <begin position="386"/>
        <end position="419"/>
    </location>
</feature>
<keyword evidence="6" id="KW-1185">Reference proteome</keyword>
<dbReference type="Pfam" id="PF02120">
    <property type="entry name" value="Flg_hook"/>
    <property type="match status" value="1"/>
</dbReference>
<dbReference type="InterPro" id="IPR038610">
    <property type="entry name" value="FliK-like_C_sf"/>
</dbReference>
<dbReference type="Proteomes" id="UP000215596">
    <property type="component" value="Unassembled WGS sequence"/>
</dbReference>
<evidence type="ECO:0000313" key="5">
    <source>
        <dbReference type="Proteomes" id="UP000215596"/>
    </source>
</evidence>
<dbReference type="RefSeq" id="WP_095265740.1">
    <property type="nucleotide sequence ID" value="NZ_NPBY01000043.1"/>
</dbReference>
<dbReference type="Proteomes" id="UP000435177">
    <property type="component" value="Unassembled WGS sequence"/>
</dbReference>
<name>A0A268ES75_9BACL</name>
<gene>
    <name evidence="4" type="ORF">CHH67_13625</name>
    <name evidence="3" type="ORF">GNP94_12170</name>
</gene>
<comment type="caution">
    <text evidence="4">The sequence shown here is derived from an EMBL/GenBank/DDBJ whole genome shotgun (WGS) entry which is preliminary data.</text>
</comment>
<reference evidence="3 6" key="2">
    <citation type="submission" date="2019-11" db="EMBL/GenBank/DDBJ databases">
        <title>Draft genome sequences of five Paenibacillus species of dairy origin.</title>
        <authorList>
            <person name="Olajide A.M."/>
            <person name="Chen S."/>
            <person name="Lapointe G."/>
        </authorList>
    </citation>
    <scope>NUCLEOTIDE SEQUENCE [LARGE SCALE GENOMIC DNA]</scope>
    <source>
        <strain evidence="3 6">3CS1</strain>
    </source>
</reference>
<protein>
    <submittedName>
        <fullName evidence="3 4">Flagellar hook-length control protein</fullName>
    </submittedName>
</protein>
<sequence>MTLIQGAVPSISSASTVGSTSKAGTAGGTAFEAVLVSQLSGQGASESETAAAVALPVLPAESDEAVDGLVELLTQLLDDLDLLDEALAEDPSLLQQLQAWLAQANLLIQGDKQTAAGKTAEAGDGEALLPPLAMHSDTVRFAVQDTVAQLIEKVKLLGSQAQHLEAPMKQLVQAFQGLMGEIRHTDQTSTAFGRMLNDQAGQAAPTNTAHAKVSEQAGMSNGNSGTATGSNPNPAPTIRVEGEALKFESLFPEGESLLEQGTVTAGQLALRSGTQVAIKPAAPPVPVENFANEMTNFIINKLEIVKMHGATEARISLNPEHLGQVDIKLTMQNGQLIAQFMTRTAEARELIDQQMAQLRAALAAQGLQVEKIEVTQSSSSSTAYLYQDGRQSGSGQQQSQQHRSQEKDRPNDDAVIAADLTEEWNDWLASVQAEEEEHGGTFTAEA</sequence>
<accession>A0A268ES75</accession>
<dbReference type="EMBL" id="WOAA01000008">
    <property type="protein sequence ID" value="MUG66758.1"/>
    <property type="molecule type" value="Genomic_DNA"/>
</dbReference>
<organism evidence="4 5">
    <name type="scientific">Paenibacillus campinasensis</name>
    <dbReference type="NCBI Taxonomy" id="66347"/>
    <lineage>
        <taxon>Bacteria</taxon>
        <taxon>Bacillati</taxon>
        <taxon>Bacillota</taxon>
        <taxon>Bacilli</taxon>
        <taxon>Bacillales</taxon>
        <taxon>Paenibacillaceae</taxon>
        <taxon>Paenibacillus</taxon>
    </lineage>
</organism>
<feature type="region of interest" description="Disordered" evidence="1">
    <location>
        <begin position="201"/>
        <end position="234"/>
    </location>
</feature>
<dbReference type="EMBL" id="NPBY01000043">
    <property type="protein sequence ID" value="PAD75979.1"/>
    <property type="molecule type" value="Genomic_DNA"/>
</dbReference>
<keyword evidence="4" id="KW-0966">Cell projection</keyword>
<proteinExistence type="predicted"/>
<keyword evidence="4" id="KW-0282">Flagellum</keyword>